<comment type="subcellular location">
    <subcellularLocation>
        <location evidence="1">Secreted</location>
    </subcellularLocation>
</comment>
<evidence type="ECO:0000259" key="5">
    <source>
        <dbReference type="Pfam" id="PF22651"/>
    </source>
</evidence>
<reference evidence="6" key="1">
    <citation type="journal article" date="2014" name="BMC Genomics">
        <title>Characterizing the developmental transcriptome of the oriental fruit fly, Bactrocera dorsalis (Diptera: Tephritidae) through comparative genomic analysis with Drosophila melanogaster utilizing modENCODE datasets.</title>
        <authorList>
            <person name="Geib S.M."/>
            <person name="Calla B."/>
            <person name="Hall B."/>
            <person name="Hou S."/>
            <person name="Manoukis N.C."/>
        </authorList>
    </citation>
    <scope>NUCLEOTIDE SEQUENCE</scope>
    <source>
        <strain evidence="6">Punador</strain>
    </source>
</reference>
<dbReference type="PROSITE" id="PS51257">
    <property type="entry name" value="PROKAR_LIPOPROTEIN"/>
    <property type="match status" value="1"/>
</dbReference>
<dbReference type="EMBL" id="GAKP01002688">
    <property type="protein sequence ID" value="JAC56264.1"/>
    <property type="molecule type" value="Transcribed_RNA"/>
</dbReference>
<dbReference type="GO" id="GO:0005549">
    <property type="term" value="F:odorant binding"/>
    <property type="evidence" value="ECO:0007669"/>
    <property type="project" value="InterPro"/>
</dbReference>
<protein>
    <recommendedName>
        <fullName evidence="5">OBP47-like domain-containing protein</fullName>
    </recommendedName>
</protein>
<dbReference type="OrthoDB" id="8016189at2759"/>
<evidence type="ECO:0000256" key="1">
    <source>
        <dbReference type="ARBA" id="ARBA00004613"/>
    </source>
</evidence>
<dbReference type="PANTHER" id="PTHR21066">
    <property type="entry name" value="ODORANT-BINDING PROTEIN 59A-RELATED"/>
    <property type="match status" value="1"/>
</dbReference>
<keyword evidence="3" id="KW-0964">Secreted</keyword>
<keyword evidence="4" id="KW-0732">Signal</keyword>
<dbReference type="Pfam" id="PF22651">
    <property type="entry name" value="OBP47_like"/>
    <property type="match status" value="1"/>
</dbReference>
<evidence type="ECO:0000256" key="2">
    <source>
        <dbReference type="ARBA" id="ARBA00008098"/>
    </source>
</evidence>
<comment type="similarity">
    <text evidence="2">Belongs to the PBP/GOBP family.</text>
</comment>
<dbReference type="InterPro" id="IPR054577">
    <property type="entry name" value="OBP47-like_dom"/>
</dbReference>
<evidence type="ECO:0000313" key="6">
    <source>
        <dbReference type="EMBL" id="JAC56264.1"/>
    </source>
</evidence>
<feature type="chain" id="PRO_5005405330" description="OBP47-like domain-containing protein" evidence="4">
    <location>
        <begin position="21"/>
        <end position="191"/>
    </location>
</feature>
<feature type="signal peptide" evidence="4">
    <location>
        <begin position="1"/>
        <end position="20"/>
    </location>
</feature>
<dbReference type="Gene3D" id="1.10.238.270">
    <property type="match status" value="1"/>
</dbReference>
<evidence type="ECO:0000256" key="4">
    <source>
        <dbReference type="SAM" id="SignalP"/>
    </source>
</evidence>
<dbReference type="AlphaFoldDB" id="A0A034WNQ6"/>
<sequence length="191" mass="21300">MQKIELFALCAFLAYSCVKAVEIDCRRPPQLVQPSLCCKNDERAAVMETCAQRLGISFENQKGATALEDVTCFAECIVKELQHLSAPEKINIEAVQNYLQTKSDNDSIYVDTMLTAYRKCESVAQQRMQVIKQHSLGGGVLALRRCSPFSGILLSCVHMEYFMNCPANRWTENAECALAKQFVTQCAIGTV</sequence>
<dbReference type="PANTHER" id="PTHR21066:SF15">
    <property type="entry name" value="GH25962P-RELATED"/>
    <property type="match status" value="1"/>
</dbReference>
<dbReference type="InterPro" id="IPR052295">
    <property type="entry name" value="Odorant-binding_protein"/>
</dbReference>
<name>A0A034WNQ6_BACDO</name>
<dbReference type="InterPro" id="IPR036728">
    <property type="entry name" value="PBP_GOBP_sf"/>
</dbReference>
<accession>A0A034WNQ6</accession>
<feature type="domain" description="OBP47-like" evidence="5">
    <location>
        <begin position="45"/>
        <end position="180"/>
    </location>
</feature>
<organism evidence="6">
    <name type="scientific">Bactrocera dorsalis</name>
    <name type="common">Oriental fruit fly</name>
    <name type="synonym">Dacus dorsalis</name>
    <dbReference type="NCBI Taxonomy" id="27457"/>
    <lineage>
        <taxon>Eukaryota</taxon>
        <taxon>Metazoa</taxon>
        <taxon>Ecdysozoa</taxon>
        <taxon>Arthropoda</taxon>
        <taxon>Hexapoda</taxon>
        <taxon>Insecta</taxon>
        <taxon>Pterygota</taxon>
        <taxon>Neoptera</taxon>
        <taxon>Endopterygota</taxon>
        <taxon>Diptera</taxon>
        <taxon>Brachycera</taxon>
        <taxon>Muscomorpha</taxon>
        <taxon>Tephritoidea</taxon>
        <taxon>Tephritidae</taxon>
        <taxon>Bactrocera</taxon>
        <taxon>Bactrocera</taxon>
    </lineage>
</organism>
<dbReference type="SUPFAM" id="SSF47565">
    <property type="entry name" value="Insect pheromone/odorant-binding proteins"/>
    <property type="match status" value="1"/>
</dbReference>
<dbReference type="GO" id="GO:0005576">
    <property type="term" value="C:extracellular region"/>
    <property type="evidence" value="ECO:0007669"/>
    <property type="project" value="UniProtKB-SubCell"/>
</dbReference>
<evidence type="ECO:0000256" key="3">
    <source>
        <dbReference type="ARBA" id="ARBA00022525"/>
    </source>
</evidence>
<proteinExistence type="inferred from homology"/>